<dbReference type="GO" id="GO:0003743">
    <property type="term" value="F:translation initiation factor activity"/>
    <property type="evidence" value="ECO:0007669"/>
    <property type="project" value="UniProtKB-KW"/>
</dbReference>
<proteinExistence type="predicted"/>
<dbReference type="Gene3D" id="1.10.10.2480">
    <property type="match status" value="1"/>
</dbReference>
<feature type="region of interest" description="Disordered" evidence="1">
    <location>
        <begin position="253"/>
        <end position="272"/>
    </location>
</feature>
<accession>A0A1H0MVD1</accession>
<organism evidence="3 4">
    <name type="scientific">Nakamurella panacisegetis</name>
    <dbReference type="NCBI Taxonomy" id="1090615"/>
    <lineage>
        <taxon>Bacteria</taxon>
        <taxon>Bacillati</taxon>
        <taxon>Actinomycetota</taxon>
        <taxon>Actinomycetes</taxon>
        <taxon>Nakamurellales</taxon>
        <taxon>Nakamurellaceae</taxon>
        <taxon>Nakamurella</taxon>
    </lineage>
</organism>
<evidence type="ECO:0000313" key="3">
    <source>
        <dbReference type="EMBL" id="SDO84332.1"/>
    </source>
</evidence>
<keyword evidence="3" id="KW-0648">Protein biosynthesis</keyword>
<keyword evidence="3" id="KW-0396">Initiation factor</keyword>
<dbReference type="InterPro" id="IPR006847">
    <property type="entry name" value="IF2_N"/>
</dbReference>
<dbReference type="AlphaFoldDB" id="A0A1H0MVD1"/>
<dbReference type="Proteomes" id="UP000198741">
    <property type="component" value="Chromosome I"/>
</dbReference>
<sequence length="272" mass="28664">MWRPDLTQIRVHELASELNVSTQQVQTILADLGKKVRGPSTVIGVSAAAKVRGRLRAPKPARTVRADVPEPARGPAVVTTTDPAPTTNTVPLPVTTVPAPVTAPIPVPSQSSLFLPPVAPAAVPTAPRTTGDFANPFAVPAARAARPPARPAPSAAAPPRGLAPRPASAPVAPLVAEPEPDYDAEWERRGISPADQEIWLANGLRPSESGVADRCRSADIAPTDLGKKLSGRTALQRLRDGEASTSVWARIREAEQQPRRAGTRLTGRFQLS</sequence>
<dbReference type="Pfam" id="PF04760">
    <property type="entry name" value="IF2_N"/>
    <property type="match status" value="1"/>
</dbReference>
<feature type="domain" description="Translation initiation factor IF-2 N-terminal" evidence="2">
    <location>
        <begin position="9"/>
        <end position="52"/>
    </location>
</feature>
<evidence type="ECO:0000313" key="4">
    <source>
        <dbReference type="Proteomes" id="UP000198741"/>
    </source>
</evidence>
<dbReference type="EMBL" id="LT629710">
    <property type="protein sequence ID" value="SDO84332.1"/>
    <property type="molecule type" value="Genomic_DNA"/>
</dbReference>
<reference evidence="3 4" key="1">
    <citation type="submission" date="2016-10" db="EMBL/GenBank/DDBJ databases">
        <authorList>
            <person name="de Groot N.N."/>
        </authorList>
    </citation>
    <scope>NUCLEOTIDE SEQUENCE [LARGE SCALE GENOMIC DNA]</scope>
    <source>
        <strain evidence="4">P4-7,KCTC 19426,CECT 7604</strain>
    </source>
</reference>
<gene>
    <name evidence="3" type="ORF">SAMN04515671_2111</name>
</gene>
<dbReference type="RefSeq" id="WP_407938051.1">
    <property type="nucleotide sequence ID" value="NZ_LT629710.1"/>
</dbReference>
<dbReference type="STRING" id="1090615.SAMN04515671_2111"/>
<feature type="region of interest" description="Disordered" evidence="1">
    <location>
        <begin position="72"/>
        <end position="91"/>
    </location>
</feature>
<feature type="region of interest" description="Disordered" evidence="1">
    <location>
        <begin position="142"/>
        <end position="173"/>
    </location>
</feature>
<evidence type="ECO:0000256" key="1">
    <source>
        <dbReference type="SAM" id="MobiDB-lite"/>
    </source>
</evidence>
<protein>
    <submittedName>
        <fullName evidence="3">Translation initiation factor IF-2, N-terminal region</fullName>
    </submittedName>
</protein>
<keyword evidence="4" id="KW-1185">Reference proteome</keyword>
<name>A0A1H0MVD1_9ACTN</name>
<evidence type="ECO:0000259" key="2">
    <source>
        <dbReference type="Pfam" id="PF04760"/>
    </source>
</evidence>
<feature type="compositionally biased region" description="Low complexity" evidence="1">
    <location>
        <begin position="75"/>
        <end position="91"/>
    </location>
</feature>